<organism evidence="1 2">
    <name type="scientific">Portibacter lacus</name>
    <dbReference type="NCBI Taxonomy" id="1099794"/>
    <lineage>
        <taxon>Bacteria</taxon>
        <taxon>Pseudomonadati</taxon>
        <taxon>Bacteroidota</taxon>
        <taxon>Saprospiria</taxon>
        <taxon>Saprospirales</taxon>
        <taxon>Haliscomenobacteraceae</taxon>
        <taxon>Portibacter</taxon>
    </lineage>
</organism>
<dbReference type="InterPro" id="IPR025345">
    <property type="entry name" value="DUF4249"/>
</dbReference>
<dbReference type="PROSITE" id="PS51257">
    <property type="entry name" value="PROKAR_LIPOPROTEIN"/>
    <property type="match status" value="1"/>
</dbReference>
<reference evidence="1" key="1">
    <citation type="journal article" date="2014" name="Int. J. Syst. Evol. Microbiol.">
        <title>Complete genome sequence of Corynebacterium casei LMG S-19264T (=DSM 44701T), isolated from a smear-ripened cheese.</title>
        <authorList>
            <consortium name="US DOE Joint Genome Institute (JGI-PGF)"/>
            <person name="Walter F."/>
            <person name="Albersmeier A."/>
            <person name="Kalinowski J."/>
            <person name="Ruckert C."/>
        </authorList>
    </citation>
    <scope>NUCLEOTIDE SEQUENCE</scope>
    <source>
        <strain evidence="1">NBRC 108769</strain>
    </source>
</reference>
<comment type="caution">
    <text evidence="1">The sequence shown here is derived from an EMBL/GenBank/DDBJ whole genome shotgun (WGS) entry which is preliminary data.</text>
</comment>
<proteinExistence type="predicted"/>
<reference evidence="1" key="2">
    <citation type="submission" date="2023-01" db="EMBL/GenBank/DDBJ databases">
        <title>Draft genome sequence of Portibacter lacus strain NBRC 108769.</title>
        <authorList>
            <person name="Sun Q."/>
            <person name="Mori K."/>
        </authorList>
    </citation>
    <scope>NUCLEOTIDE SEQUENCE</scope>
    <source>
        <strain evidence="1">NBRC 108769</strain>
    </source>
</reference>
<name>A0AA37WFA0_9BACT</name>
<dbReference type="Proteomes" id="UP001156666">
    <property type="component" value="Unassembled WGS sequence"/>
</dbReference>
<protein>
    <recommendedName>
        <fullName evidence="3">DUF4249 domain-containing protein</fullName>
    </recommendedName>
</protein>
<keyword evidence="2" id="KW-1185">Reference proteome</keyword>
<dbReference type="RefSeq" id="WP_235295418.1">
    <property type="nucleotide sequence ID" value="NZ_BSOH01000035.1"/>
</dbReference>
<dbReference type="AlphaFoldDB" id="A0AA37WFA0"/>
<evidence type="ECO:0000313" key="2">
    <source>
        <dbReference type="Proteomes" id="UP001156666"/>
    </source>
</evidence>
<evidence type="ECO:0000313" key="1">
    <source>
        <dbReference type="EMBL" id="GLR19751.1"/>
    </source>
</evidence>
<accession>A0AA37WFA0</accession>
<dbReference type="EMBL" id="BSOH01000035">
    <property type="protein sequence ID" value="GLR19751.1"/>
    <property type="molecule type" value="Genomic_DNA"/>
</dbReference>
<evidence type="ECO:0008006" key="3">
    <source>
        <dbReference type="Google" id="ProtNLM"/>
    </source>
</evidence>
<dbReference type="Pfam" id="PF14054">
    <property type="entry name" value="DUF4249"/>
    <property type="match status" value="1"/>
</dbReference>
<sequence>MKQSFKLLSIIILLISCGKIYDLDIPEKEPELVVESFISAQKGVKVYLTSTYPVGTKFKDFSSYGISNARILLYNSNNIKVDSLIESQNGKYSSSSPIVLDITESYRLEISHDNYPTATTAWVDIPKPFKKIDTTYQIFNDTIVVDLSLTHSNEDMSDFSFGFDLGANPLNFKYLPTSNPNIENCQTTRFSYKNLSVYNKDCFIGNVVEFQERTISNGNSDEILYFIGLISPEARIYYRSINNQPSEFEQIVSSPIITKGNIINGEGVFYAIYEYELNIKL</sequence>
<gene>
    <name evidence="1" type="ORF">GCM10007940_43670</name>
</gene>